<dbReference type="Gene3D" id="3.90.1200.10">
    <property type="match status" value="1"/>
</dbReference>
<gene>
    <name evidence="2" type="ORF">JZO70_18585</name>
</gene>
<evidence type="ECO:0000259" key="1">
    <source>
        <dbReference type="Pfam" id="PF01636"/>
    </source>
</evidence>
<reference evidence="2 3" key="1">
    <citation type="submission" date="2021-03" db="EMBL/GenBank/DDBJ databases">
        <title>Enterococcal diversity collection.</title>
        <authorList>
            <person name="Gilmore M.S."/>
            <person name="Schwartzman J."/>
            <person name="Van Tyne D."/>
            <person name="Martin M."/>
            <person name="Earl A.M."/>
            <person name="Manson A.L."/>
            <person name="Straub T."/>
            <person name="Salamzade R."/>
            <person name="Saavedra J."/>
            <person name="Lebreton F."/>
            <person name="Prichula J."/>
            <person name="Schaufler K."/>
            <person name="Gaca A."/>
            <person name="Sgardioli B."/>
            <person name="Wagenaar J."/>
            <person name="Strong T."/>
        </authorList>
    </citation>
    <scope>NUCLEOTIDE SEQUENCE [LARGE SCALE GENOMIC DNA]</scope>
    <source>
        <strain evidence="2 3">669A</strain>
    </source>
</reference>
<sequence>MDFQLDSEWRVRPIKGDTGKTYIGYRDEDRVFIKRNTTPMLAALSREGIAPKLVWIKRTGNGDTLTAQEWLDGQVLRPDEIKQRNDVIDVLYHLHHSDSLMSMLKKVGGRQVSPQQLLANFEESLPPALQQNSFIELVHNYLKKNVPYYPKKKYTVVHGDVNHRNWLVCRNYLYLVDWDSVMFADPALDIGTILGSYVPLSSWSKWLVRYGIRPTDANMERIYWYALMSLLLEISRLYRRQEFRHMNQSILQLKRIFAGGTVT</sequence>
<dbReference type="InterPro" id="IPR011009">
    <property type="entry name" value="Kinase-like_dom_sf"/>
</dbReference>
<organism evidence="2 3">
    <name type="scientific">Candidatus Enterococcus moelleringii</name>
    <dbReference type="NCBI Taxonomy" id="2815325"/>
    <lineage>
        <taxon>Bacteria</taxon>
        <taxon>Bacillati</taxon>
        <taxon>Bacillota</taxon>
        <taxon>Bacilli</taxon>
        <taxon>Lactobacillales</taxon>
        <taxon>Enterococcaceae</taxon>
        <taxon>Enterococcus</taxon>
    </lineage>
</organism>
<proteinExistence type="predicted"/>
<protein>
    <submittedName>
        <fullName evidence="2">Phosphotransferase family protein</fullName>
    </submittedName>
</protein>
<feature type="domain" description="Aminoglycoside phosphotransferase" evidence="1">
    <location>
        <begin position="40"/>
        <end position="223"/>
    </location>
</feature>
<evidence type="ECO:0000313" key="2">
    <source>
        <dbReference type="EMBL" id="MBO1308190.1"/>
    </source>
</evidence>
<dbReference type="RefSeq" id="WP_207675182.1">
    <property type="nucleotide sequence ID" value="NZ_JAFREM010000030.1"/>
</dbReference>
<keyword evidence="3" id="KW-1185">Reference proteome</keyword>
<name>A0ABS3LGI6_9ENTE</name>
<dbReference type="InterPro" id="IPR052077">
    <property type="entry name" value="CcrZ_PhaseVar_Mediator"/>
</dbReference>
<dbReference type="Pfam" id="PF01636">
    <property type="entry name" value="APH"/>
    <property type="match status" value="1"/>
</dbReference>
<dbReference type="SUPFAM" id="SSF56112">
    <property type="entry name" value="Protein kinase-like (PK-like)"/>
    <property type="match status" value="1"/>
</dbReference>
<dbReference type="PANTHER" id="PTHR40086">
    <property type="entry name" value="PHOSPHOTRANSFERASE YTMP-RELATED"/>
    <property type="match status" value="1"/>
</dbReference>
<dbReference type="EMBL" id="JAFREM010000030">
    <property type="protein sequence ID" value="MBO1308190.1"/>
    <property type="molecule type" value="Genomic_DNA"/>
</dbReference>
<comment type="caution">
    <text evidence="2">The sequence shown here is derived from an EMBL/GenBank/DDBJ whole genome shotgun (WGS) entry which is preliminary data.</text>
</comment>
<dbReference type="PANTHER" id="PTHR40086:SF1">
    <property type="entry name" value="CELL CYCLE REGULATOR CCRZ"/>
    <property type="match status" value="1"/>
</dbReference>
<dbReference type="InterPro" id="IPR002575">
    <property type="entry name" value="Aminoglycoside_PTrfase"/>
</dbReference>
<dbReference type="Proteomes" id="UP000664601">
    <property type="component" value="Unassembled WGS sequence"/>
</dbReference>
<accession>A0ABS3LGI6</accession>
<evidence type="ECO:0000313" key="3">
    <source>
        <dbReference type="Proteomes" id="UP000664601"/>
    </source>
</evidence>